<reference evidence="2" key="1">
    <citation type="journal article" date="2017" name="Nature">
        <title>The sunflower genome provides insights into oil metabolism, flowering and Asterid evolution.</title>
        <authorList>
            <person name="Badouin H."/>
            <person name="Gouzy J."/>
            <person name="Grassa C.J."/>
            <person name="Murat F."/>
            <person name="Staton S.E."/>
            <person name="Cottret L."/>
            <person name="Lelandais-Briere C."/>
            <person name="Owens G.L."/>
            <person name="Carrere S."/>
            <person name="Mayjonade B."/>
            <person name="Legrand L."/>
            <person name="Gill N."/>
            <person name="Kane N.C."/>
            <person name="Bowers J.E."/>
            <person name="Hubner S."/>
            <person name="Bellec A."/>
            <person name="Berard A."/>
            <person name="Berges H."/>
            <person name="Blanchet N."/>
            <person name="Boniface M.C."/>
            <person name="Brunel D."/>
            <person name="Catrice O."/>
            <person name="Chaidir N."/>
            <person name="Claudel C."/>
            <person name="Donnadieu C."/>
            <person name="Faraut T."/>
            <person name="Fievet G."/>
            <person name="Helmstetter N."/>
            <person name="King M."/>
            <person name="Knapp S.J."/>
            <person name="Lai Z."/>
            <person name="Le Paslier M.C."/>
            <person name="Lippi Y."/>
            <person name="Lorenzon L."/>
            <person name="Mandel J.R."/>
            <person name="Marage G."/>
            <person name="Marchand G."/>
            <person name="Marquand E."/>
            <person name="Bret-Mestries E."/>
            <person name="Morien E."/>
            <person name="Nambeesan S."/>
            <person name="Nguyen T."/>
            <person name="Pegot-Espagnet P."/>
            <person name="Pouilly N."/>
            <person name="Raftis F."/>
            <person name="Sallet E."/>
            <person name="Schiex T."/>
            <person name="Thomas J."/>
            <person name="Vandecasteele C."/>
            <person name="Vares D."/>
            <person name="Vear F."/>
            <person name="Vautrin S."/>
            <person name="Crespi M."/>
            <person name="Mangin B."/>
            <person name="Burke J.M."/>
            <person name="Salse J."/>
            <person name="Munos S."/>
            <person name="Vincourt P."/>
            <person name="Rieseberg L.H."/>
            <person name="Langlade N.B."/>
        </authorList>
    </citation>
    <scope>NUCLEOTIDE SEQUENCE</scope>
    <source>
        <tissue evidence="2">Leaves</tissue>
    </source>
</reference>
<feature type="transmembrane region" description="Helical" evidence="1">
    <location>
        <begin position="6"/>
        <end position="27"/>
    </location>
</feature>
<gene>
    <name evidence="2" type="ORF">HanXRQr2_Chr08g0340891</name>
</gene>
<keyword evidence="1" id="KW-0472">Membrane</keyword>
<dbReference type="EMBL" id="MNCJ02000323">
    <property type="protein sequence ID" value="KAF5795541.1"/>
    <property type="molecule type" value="Genomic_DNA"/>
</dbReference>
<comment type="caution">
    <text evidence="2">The sequence shown here is derived from an EMBL/GenBank/DDBJ whole genome shotgun (WGS) entry which is preliminary data.</text>
</comment>
<protein>
    <submittedName>
        <fullName evidence="2">Uncharacterized protein</fullName>
    </submittedName>
</protein>
<keyword evidence="1" id="KW-1133">Transmembrane helix</keyword>
<accession>A0A9K3IFB9</accession>
<sequence>MYSDLVIIWLLILLFFFFFFFFSVLAYSRYTSLLARLCVSGPELESQLPSKPEKSAESQSARNCLLKLLENFSRKDLMDLLLCYLANNPEVLKVLFVGDANSCETISKTKLQITFPKMINTIADECMAEWEYKYSRFRFKSEPGLFHVFVNVSDMEKETLVVIIVGNMLMVTGKLTSAPIYGEEMEKEEKDMIRRLYKKIGVQQAIGDVVARTRLYYEEYDLKQATAEIIESGELRISYPEVHEEVERPSCMQVKLNRIYD</sequence>
<dbReference type="AlphaFoldDB" id="A0A9K3IFB9"/>
<name>A0A9K3IFB9_HELAN</name>
<dbReference type="Proteomes" id="UP000215914">
    <property type="component" value="Unassembled WGS sequence"/>
</dbReference>
<dbReference type="Gramene" id="mRNA:HanXRQr2_Chr08g0340891">
    <property type="protein sequence ID" value="mRNA:HanXRQr2_Chr08g0340891"/>
    <property type="gene ID" value="HanXRQr2_Chr08g0340891"/>
</dbReference>
<keyword evidence="3" id="KW-1185">Reference proteome</keyword>
<evidence type="ECO:0000313" key="2">
    <source>
        <dbReference type="EMBL" id="KAF5795541.1"/>
    </source>
</evidence>
<organism evidence="2 3">
    <name type="scientific">Helianthus annuus</name>
    <name type="common">Common sunflower</name>
    <dbReference type="NCBI Taxonomy" id="4232"/>
    <lineage>
        <taxon>Eukaryota</taxon>
        <taxon>Viridiplantae</taxon>
        <taxon>Streptophyta</taxon>
        <taxon>Embryophyta</taxon>
        <taxon>Tracheophyta</taxon>
        <taxon>Spermatophyta</taxon>
        <taxon>Magnoliopsida</taxon>
        <taxon>eudicotyledons</taxon>
        <taxon>Gunneridae</taxon>
        <taxon>Pentapetalae</taxon>
        <taxon>asterids</taxon>
        <taxon>campanulids</taxon>
        <taxon>Asterales</taxon>
        <taxon>Asteraceae</taxon>
        <taxon>Asteroideae</taxon>
        <taxon>Heliantheae alliance</taxon>
        <taxon>Heliantheae</taxon>
        <taxon>Helianthus</taxon>
    </lineage>
</organism>
<keyword evidence="1" id="KW-0812">Transmembrane</keyword>
<evidence type="ECO:0000256" key="1">
    <source>
        <dbReference type="SAM" id="Phobius"/>
    </source>
</evidence>
<proteinExistence type="predicted"/>
<reference evidence="2" key="2">
    <citation type="submission" date="2020-06" db="EMBL/GenBank/DDBJ databases">
        <title>Helianthus annuus Genome sequencing and assembly Release 2.</title>
        <authorList>
            <person name="Gouzy J."/>
            <person name="Langlade N."/>
            <person name="Munos S."/>
        </authorList>
    </citation>
    <scope>NUCLEOTIDE SEQUENCE</scope>
    <source>
        <tissue evidence="2">Leaves</tissue>
    </source>
</reference>
<evidence type="ECO:0000313" key="3">
    <source>
        <dbReference type="Proteomes" id="UP000215914"/>
    </source>
</evidence>